<feature type="compositionally biased region" description="Low complexity" evidence="1">
    <location>
        <begin position="61"/>
        <end position="89"/>
    </location>
</feature>
<protein>
    <recommendedName>
        <fullName evidence="3">C-type lectin domain-containing protein</fullName>
    </recommendedName>
</protein>
<dbReference type="InterPro" id="IPR050111">
    <property type="entry name" value="C-type_lectin/snaclec_domain"/>
</dbReference>
<feature type="domain" description="C-type lectin" evidence="3">
    <location>
        <begin position="363"/>
        <end position="481"/>
    </location>
</feature>
<accession>A0A8T3CMH8</accession>
<organism evidence="4 5">
    <name type="scientific">Albula goreensis</name>
    <dbReference type="NCBI Taxonomy" id="1534307"/>
    <lineage>
        <taxon>Eukaryota</taxon>
        <taxon>Metazoa</taxon>
        <taxon>Chordata</taxon>
        <taxon>Craniata</taxon>
        <taxon>Vertebrata</taxon>
        <taxon>Euteleostomi</taxon>
        <taxon>Actinopterygii</taxon>
        <taxon>Neopterygii</taxon>
        <taxon>Teleostei</taxon>
        <taxon>Albuliformes</taxon>
        <taxon>Albulidae</taxon>
        <taxon>Albula</taxon>
    </lineage>
</organism>
<dbReference type="PROSITE" id="PS50041">
    <property type="entry name" value="C_TYPE_LECTIN_2"/>
    <property type="match status" value="1"/>
</dbReference>
<dbReference type="SUPFAM" id="SSF56436">
    <property type="entry name" value="C-type lectin-like"/>
    <property type="match status" value="1"/>
</dbReference>
<keyword evidence="2" id="KW-0732">Signal</keyword>
<dbReference type="Proteomes" id="UP000829720">
    <property type="component" value="Unassembled WGS sequence"/>
</dbReference>
<dbReference type="SMART" id="SM00034">
    <property type="entry name" value="CLECT"/>
    <property type="match status" value="1"/>
</dbReference>
<evidence type="ECO:0000259" key="3">
    <source>
        <dbReference type="PROSITE" id="PS50041"/>
    </source>
</evidence>
<dbReference type="EMBL" id="JAERUA010000021">
    <property type="protein sequence ID" value="KAI1885171.1"/>
    <property type="molecule type" value="Genomic_DNA"/>
</dbReference>
<evidence type="ECO:0000256" key="2">
    <source>
        <dbReference type="SAM" id="SignalP"/>
    </source>
</evidence>
<dbReference type="PANTHER" id="PTHR22803">
    <property type="entry name" value="MANNOSE, PHOSPHOLIPASE, LECTIN RECEPTOR RELATED"/>
    <property type="match status" value="1"/>
</dbReference>
<evidence type="ECO:0000313" key="5">
    <source>
        <dbReference type="Proteomes" id="UP000829720"/>
    </source>
</evidence>
<proteinExistence type="predicted"/>
<feature type="signal peptide" evidence="2">
    <location>
        <begin position="1"/>
        <end position="16"/>
    </location>
</feature>
<dbReference type="InterPro" id="IPR001304">
    <property type="entry name" value="C-type_lectin-like"/>
</dbReference>
<dbReference type="InterPro" id="IPR016187">
    <property type="entry name" value="CTDL_fold"/>
</dbReference>
<dbReference type="InterPro" id="IPR016186">
    <property type="entry name" value="C-type_lectin-like/link_sf"/>
</dbReference>
<feature type="region of interest" description="Disordered" evidence="1">
    <location>
        <begin position="41"/>
        <end position="181"/>
    </location>
</feature>
<reference evidence="4" key="1">
    <citation type="submission" date="2021-01" db="EMBL/GenBank/DDBJ databases">
        <authorList>
            <person name="Zahm M."/>
            <person name="Roques C."/>
            <person name="Cabau C."/>
            <person name="Klopp C."/>
            <person name="Donnadieu C."/>
            <person name="Jouanno E."/>
            <person name="Lampietro C."/>
            <person name="Louis A."/>
            <person name="Herpin A."/>
            <person name="Echchiki A."/>
            <person name="Berthelot C."/>
            <person name="Parey E."/>
            <person name="Roest-Crollius H."/>
            <person name="Braasch I."/>
            <person name="Postlethwait J."/>
            <person name="Bobe J."/>
            <person name="Montfort J."/>
            <person name="Bouchez O."/>
            <person name="Begum T."/>
            <person name="Mejri S."/>
            <person name="Adams A."/>
            <person name="Chen W.-J."/>
            <person name="Guiguen Y."/>
        </authorList>
    </citation>
    <scope>NUCLEOTIDE SEQUENCE</scope>
    <source>
        <tissue evidence="4">Blood</tissue>
    </source>
</reference>
<feature type="chain" id="PRO_5035849663" description="C-type lectin domain-containing protein" evidence="2">
    <location>
        <begin position="17"/>
        <end position="484"/>
    </location>
</feature>
<dbReference type="OrthoDB" id="441660at2759"/>
<dbReference type="Pfam" id="PF00059">
    <property type="entry name" value="Lectin_C"/>
    <property type="match status" value="1"/>
</dbReference>
<comment type="caution">
    <text evidence="4">The sequence shown here is derived from an EMBL/GenBank/DDBJ whole genome shotgun (WGS) entry which is preliminary data.</text>
</comment>
<dbReference type="Gene3D" id="3.10.100.10">
    <property type="entry name" value="Mannose-Binding Protein A, subunit A"/>
    <property type="match status" value="1"/>
</dbReference>
<evidence type="ECO:0000313" key="4">
    <source>
        <dbReference type="EMBL" id="KAI1885171.1"/>
    </source>
</evidence>
<feature type="compositionally biased region" description="Polar residues" evidence="1">
    <location>
        <begin position="145"/>
        <end position="154"/>
    </location>
</feature>
<keyword evidence="5" id="KW-1185">Reference proteome</keyword>
<name>A0A8T3CMH8_9TELE</name>
<feature type="compositionally biased region" description="Low complexity" evidence="1">
    <location>
        <begin position="103"/>
        <end position="131"/>
    </location>
</feature>
<sequence length="484" mass="53781">MKLLFPLAVVLAVVSGIPVQQTAEERQALLQAEKISIRGEEFPEQGHIVQEDPQPATGQSPVVQEEPQPAAEQSPVEQEEPQPAAGQSPVEQEEPQPAAGQSPVVQEEPQPAAEQSPVEQEEPQPAAGQSPVVQEEPQPAAEQSPVVQAGQSPVVQEETDYGSLQEDQTMEYDSPLGEDQWDGTVMENRMQEGSMMKEGIEEEPVVGEGLEELPADEYLQEDEIMNDDAALEEEVWEGPVIEKQLGTEPMNKERQRGRAVMHPIVGGSESLQRLAEREELPQRRTTEKNDMVQQEPLMEEWPIVGDDQWERPVKGVEPLGLEPYLASPEGEAMQRRAMETEENPALAKDMSHIGGQACGGVVIRGKCYQFFRGPKKAADAEFYCQDHFPDGHLASVSSRYIHLQMMVLMAKNGGYTRTWIGGFNYLKTGRFLWLDGSSWGYADWLPGEPNFTANVEDCVELLSNGKFNDMPCWDLRAFICSYPV</sequence>
<dbReference type="AlphaFoldDB" id="A0A8T3CMH8"/>
<gene>
    <name evidence="4" type="ORF">AGOR_G00217440</name>
</gene>
<evidence type="ECO:0000256" key="1">
    <source>
        <dbReference type="SAM" id="MobiDB-lite"/>
    </source>
</evidence>